<evidence type="ECO:0000313" key="6">
    <source>
        <dbReference type="EMBL" id="KAG2497925.1"/>
    </source>
</evidence>
<dbReference type="EMBL" id="JAEHOE010000012">
    <property type="protein sequence ID" value="KAG2497925.1"/>
    <property type="molecule type" value="Genomic_DNA"/>
</dbReference>
<comment type="similarity">
    <text evidence="4">Belongs to the cytochrome P450 family.</text>
</comment>
<dbReference type="InterPro" id="IPR017972">
    <property type="entry name" value="Cyt_P450_CS"/>
</dbReference>
<keyword evidence="7" id="KW-1185">Reference proteome</keyword>
<comment type="caution">
    <text evidence="6">The sequence shown here is derived from an EMBL/GenBank/DDBJ whole genome shotgun (WGS) entry which is preliminary data.</text>
</comment>
<protein>
    <recommendedName>
        <fullName evidence="8">Cytochrome P450</fullName>
    </recommendedName>
</protein>
<dbReference type="OrthoDB" id="442633at2759"/>
<feature type="transmembrane region" description="Helical" evidence="5">
    <location>
        <begin position="15"/>
        <end position="34"/>
    </location>
</feature>
<sequence>MVDISAIQAALGDQGVWAAVATLAAGVLLLVLVLSRKQSRLCPLYTELLPVIGDSIELSLSDSATFMFKRYKQYGSVFRVTLAGTPAYVVADYEAIRKPYRDEGGFPETPFSAFKALMGDYNVTGNKAVHGPWRKAFLQALGSGGLQRLFPRVLAVMEGHLAEWERYGGMPSLYASARRMGLDLSIDVVADVELSERVDRVWFKKEAATWLDGIFAIPINLPGTPLAKALAAKQRIVAVLEAEVAAVHDKLRGEWEASGHNLGAVAEARTAAGSMRLSTVTQLGLFGIGHSELRDSAMSVLHSVMAAGDTTRWTLFNTWALLAMSPRVQEECFKEQQKVIAEYGPEMSWQAVSNVPYMDAVLKEAMRLLPASAGGLRKLTEDLAVGDVVVPKGSYVWLYAHMMHCLDPVLWDGRTDYDLPPHMDWRNNFEEAFKPERWLGDAKPKYYFTFGSGTHLCAGQQLAYMEVKTMLSMVLRRYRVRLDNPRMLHTARFFPFTIPAPGTDRVILEPRAVPSAAA</sequence>
<accession>A0A835Y7X7</accession>
<evidence type="ECO:0008006" key="8">
    <source>
        <dbReference type="Google" id="ProtNLM"/>
    </source>
</evidence>
<dbReference type="InterPro" id="IPR001128">
    <property type="entry name" value="Cyt_P450"/>
</dbReference>
<keyword evidence="2 3" id="KW-0408">Iron</keyword>
<dbReference type="PANTHER" id="PTHR24286">
    <property type="entry name" value="CYTOCHROME P450 26"/>
    <property type="match status" value="1"/>
</dbReference>
<dbReference type="GO" id="GO:0016125">
    <property type="term" value="P:sterol metabolic process"/>
    <property type="evidence" value="ECO:0007669"/>
    <property type="project" value="TreeGrafter"/>
</dbReference>
<organism evidence="6 7">
    <name type="scientific">Edaphochlamys debaryana</name>
    <dbReference type="NCBI Taxonomy" id="47281"/>
    <lineage>
        <taxon>Eukaryota</taxon>
        <taxon>Viridiplantae</taxon>
        <taxon>Chlorophyta</taxon>
        <taxon>core chlorophytes</taxon>
        <taxon>Chlorophyceae</taxon>
        <taxon>CS clade</taxon>
        <taxon>Chlamydomonadales</taxon>
        <taxon>Chlamydomonadales incertae sedis</taxon>
        <taxon>Edaphochlamys</taxon>
    </lineage>
</organism>
<dbReference type="GO" id="GO:0020037">
    <property type="term" value="F:heme binding"/>
    <property type="evidence" value="ECO:0007669"/>
    <property type="project" value="InterPro"/>
</dbReference>
<dbReference type="GO" id="GO:0004497">
    <property type="term" value="F:monooxygenase activity"/>
    <property type="evidence" value="ECO:0007669"/>
    <property type="project" value="UniProtKB-KW"/>
</dbReference>
<keyword evidence="4" id="KW-0503">Monooxygenase</keyword>
<reference evidence="6" key="1">
    <citation type="journal article" date="2020" name="bioRxiv">
        <title>Comparative genomics of Chlamydomonas.</title>
        <authorList>
            <person name="Craig R.J."/>
            <person name="Hasan A.R."/>
            <person name="Ness R.W."/>
            <person name="Keightley P.D."/>
        </authorList>
    </citation>
    <scope>NUCLEOTIDE SEQUENCE</scope>
    <source>
        <strain evidence="6">CCAP 11/70</strain>
    </source>
</reference>
<keyword evidence="3 4" id="KW-0349">Heme</keyword>
<dbReference type="Pfam" id="PF00067">
    <property type="entry name" value="p450"/>
    <property type="match status" value="2"/>
</dbReference>
<dbReference type="GO" id="GO:0016705">
    <property type="term" value="F:oxidoreductase activity, acting on paired donors, with incorporation or reduction of molecular oxygen"/>
    <property type="evidence" value="ECO:0007669"/>
    <property type="project" value="InterPro"/>
</dbReference>
<proteinExistence type="inferred from homology"/>
<evidence type="ECO:0000313" key="7">
    <source>
        <dbReference type="Proteomes" id="UP000612055"/>
    </source>
</evidence>
<dbReference type="PRINTS" id="PR00385">
    <property type="entry name" value="P450"/>
</dbReference>
<dbReference type="InterPro" id="IPR036396">
    <property type="entry name" value="Cyt_P450_sf"/>
</dbReference>
<dbReference type="InterPro" id="IPR002403">
    <property type="entry name" value="Cyt_P450_E_grp-IV"/>
</dbReference>
<dbReference type="SUPFAM" id="SSF48264">
    <property type="entry name" value="Cytochrome P450"/>
    <property type="match status" value="1"/>
</dbReference>
<name>A0A835Y7X7_9CHLO</name>
<gene>
    <name evidence="6" type="ORF">HYH03_004187</name>
</gene>
<evidence type="ECO:0000256" key="1">
    <source>
        <dbReference type="ARBA" id="ARBA00022723"/>
    </source>
</evidence>
<keyword evidence="4" id="KW-0560">Oxidoreductase</keyword>
<dbReference type="PRINTS" id="PR00465">
    <property type="entry name" value="EP450IV"/>
</dbReference>
<evidence type="ECO:0000256" key="2">
    <source>
        <dbReference type="ARBA" id="ARBA00023004"/>
    </source>
</evidence>
<dbReference type="PANTHER" id="PTHR24286:SF380">
    <property type="entry name" value="PH DOMAIN-CONTAINING PROTEIN"/>
    <property type="match status" value="1"/>
</dbReference>
<keyword evidence="5" id="KW-0812">Transmembrane</keyword>
<dbReference type="GO" id="GO:0005506">
    <property type="term" value="F:iron ion binding"/>
    <property type="evidence" value="ECO:0007669"/>
    <property type="project" value="InterPro"/>
</dbReference>
<evidence type="ECO:0000256" key="3">
    <source>
        <dbReference type="PIRSR" id="PIRSR602403-1"/>
    </source>
</evidence>
<keyword evidence="1 3" id="KW-0479">Metal-binding</keyword>
<dbReference type="AlphaFoldDB" id="A0A835Y7X7"/>
<evidence type="ECO:0000256" key="4">
    <source>
        <dbReference type="RuleBase" id="RU000461"/>
    </source>
</evidence>
<dbReference type="Proteomes" id="UP000612055">
    <property type="component" value="Unassembled WGS sequence"/>
</dbReference>
<keyword evidence="5" id="KW-0472">Membrane</keyword>
<dbReference type="PROSITE" id="PS00086">
    <property type="entry name" value="CYTOCHROME_P450"/>
    <property type="match status" value="1"/>
</dbReference>
<comment type="cofactor">
    <cofactor evidence="3">
        <name>heme</name>
        <dbReference type="ChEBI" id="CHEBI:30413"/>
    </cofactor>
</comment>
<keyword evidence="5" id="KW-1133">Transmembrane helix</keyword>
<evidence type="ECO:0000256" key="5">
    <source>
        <dbReference type="SAM" id="Phobius"/>
    </source>
</evidence>
<dbReference type="Gene3D" id="1.10.630.10">
    <property type="entry name" value="Cytochrome P450"/>
    <property type="match status" value="1"/>
</dbReference>
<feature type="binding site" description="axial binding residue" evidence="3">
    <location>
        <position position="457"/>
    </location>
    <ligand>
        <name>heme</name>
        <dbReference type="ChEBI" id="CHEBI:30413"/>
    </ligand>
    <ligandPart>
        <name>Fe</name>
        <dbReference type="ChEBI" id="CHEBI:18248"/>
    </ligandPart>
</feature>